<gene>
    <name evidence="1" type="ordered locus">KSE_62180</name>
</gene>
<evidence type="ECO:0000313" key="1">
    <source>
        <dbReference type="EMBL" id="BAJ31983.1"/>
    </source>
</evidence>
<protein>
    <submittedName>
        <fullName evidence="1">Uncharacterized protein</fullName>
    </submittedName>
</protein>
<dbReference type="HOGENOM" id="CLU_540557_0_0_11"/>
<dbReference type="eggNOG" id="COG1413">
    <property type="taxonomic scope" value="Bacteria"/>
</dbReference>
<proteinExistence type="predicted"/>
<name>E4N1E9_KITSK</name>
<dbReference type="SUPFAM" id="SSF48371">
    <property type="entry name" value="ARM repeat"/>
    <property type="match status" value="2"/>
</dbReference>
<evidence type="ECO:0000313" key="2">
    <source>
        <dbReference type="Proteomes" id="UP000007076"/>
    </source>
</evidence>
<keyword evidence="2" id="KW-1185">Reference proteome</keyword>
<dbReference type="PATRIC" id="fig|452652.3.peg.6234"/>
<dbReference type="AlphaFoldDB" id="E4N1E9"/>
<organism evidence="1 2">
    <name type="scientific">Kitasatospora setae (strain ATCC 33774 / DSM 43861 / JCM 3304 / KCC A-0304 / NBRC 14216 / KM-6054)</name>
    <name type="common">Streptomyces setae</name>
    <dbReference type="NCBI Taxonomy" id="452652"/>
    <lineage>
        <taxon>Bacteria</taxon>
        <taxon>Bacillati</taxon>
        <taxon>Actinomycetota</taxon>
        <taxon>Actinomycetes</taxon>
        <taxon>Kitasatosporales</taxon>
        <taxon>Streptomycetaceae</taxon>
        <taxon>Kitasatospora</taxon>
    </lineage>
</organism>
<dbReference type="Proteomes" id="UP000007076">
    <property type="component" value="Chromosome"/>
</dbReference>
<dbReference type="RefSeq" id="WP_014139279.1">
    <property type="nucleotide sequence ID" value="NC_016109.1"/>
</dbReference>
<dbReference type="Gene3D" id="1.25.10.10">
    <property type="entry name" value="Leucine-rich Repeat Variant"/>
    <property type="match status" value="1"/>
</dbReference>
<dbReference type="InterPro" id="IPR011989">
    <property type="entry name" value="ARM-like"/>
</dbReference>
<reference evidence="1 2" key="1">
    <citation type="journal article" date="2010" name="DNA Res.">
        <title>Genome sequence of Kitasatospora setae NBRC 14216T: an evolutionary snapshot of the family Streptomycetaceae.</title>
        <authorList>
            <person name="Ichikawa N."/>
            <person name="Oguchi A."/>
            <person name="Ikeda H."/>
            <person name="Ishikawa J."/>
            <person name="Kitani S."/>
            <person name="Watanabe Y."/>
            <person name="Nakamura S."/>
            <person name="Katano Y."/>
            <person name="Kishi E."/>
            <person name="Sasagawa M."/>
            <person name="Ankai A."/>
            <person name="Fukui S."/>
            <person name="Hashimoto Y."/>
            <person name="Kamata S."/>
            <person name="Otoguro M."/>
            <person name="Tanikawa S."/>
            <person name="Nihira T."/>
            <person name="Horinouchi S."/>
            <person name="Ohnishi Y."/>
            <person name="Hayakawa M."/>
            <person name="Kuzuyama T."/>
            <person name="Arisawa A."/>
            <person name="Nomoto F."/>
            <person name="Miura H."/>
            <person name="Takahashi Y."/>
            <person name="Fujita N."/>
        </authorList>
    </citation>
    <scope>NUCLEOTIDE SEQUENCE [LARGE SCALE GENOMIC DNA]</scope>
    <source>
        <strain evidence="2">ATCC 33774 / DSM 43861 / JCM 3304 / KCC A-0304 / NBRC 14216 / KM-6054</strain>
    </source>
</reference>
<dbReference type="STRING" id="452652.KSE_62180"/>
<accession>E4N1E9</accession>
<dbReference type="KEGG" id="ksk:KSE_62180"/>
<dbReference type="EMBL" id="AP010968">
    <property type="protein sequence ID" value="BAJ31983.1"/>
    <property type="molecule type" value="Genomic_DNA"/>
</dbReference>
<dbReference type="InterPro" id="IPR016024">
    <property type="entry name" value="ARM-type_fold"/>
</dbReference>
<sequence length="504" mass="53745">MRPYAAEWRRTAALLDDERPATRSQAARLLAATRPGQPAATAALKARAAVEPAPETLALLLAAVGAQGPGESAAAWLRPWLDDPRPRVRLAAVLALLELPGPDEDVEGLGESAARLAELPGTWEAKPHPPAGPFGRALRDRPREAARFVTVATARQDAAVGVALEQLRLRRHPAEAHWRVLLDARRDRYECRTVLAGSGRAAAPYADELARLLEDGERGSWLRQGALLALVRLGDRRALPHYRDAIDAYWMRSDALPPDWAPELLPTVRPVLERAEHHRPDEVPGLDEALRVARGWGPAAAAAVPELTALLGAPGLTARAAAEALGEIGPQAATAARQLARLATEHRWHGAQTAARAHWRATGDPDLALRVVGTAARAGLGHPVHRYLAELGPLAAEFAEPVRQLLDAPGEFSRIGAAEAWWRITGDPAPVLPVLLRQLPGPARAQDGEPALRAVRLLGEIGTPAAPAAPPLRALLAAGLRHGATIALDEELCAAARTSLERIG</sequence>